<dbReference type="PROSITE" id="PS51257">
    <property type="entry name" value="PROKAR_LIPOPROTEIN"/>
    <property type="match status" value="1"/>
</dbReference>
<dbReference type="Proteomes" id="UP001239462">
    <property type="component" value="Unassembled WGS sequence"/>
</dbReference>
<organism evidence="3 4">
    <name type="scientific">Roseiconus lacunae</name>
    <dbReference type="NCBI Taxonomy" id="2605694"/>
    <lineage>
        <taxon>Bacteria</taxon>
        <taxon>Pseudomonadati</taxon>
        <taxon>Planctomycetota</taxon>
        <taxon>Planctomycetia</taxon>
        <taxon>Pirellulales</taxon>
        <taxon>Pirellulaceae</taxon>
        <taxon>Roseiconus</taxon>
    </lineage>
</organism>
<keyword evidence="4" id="KW-1185">Reference proteome</keyword>
<feature type="region of interest" description="Disordered" evidence="1">
    <location>
        <begin position="770"/>
        <end position="813"/>
    </location>
</feature>
<accession>A0ABT7PED8</accession>
<evidence type="ECO:0000313" key="4">
    <source>
        <dbReference type="Proteomes" id="UP001239462"/>
    </source>
</evidence>
<proteinExistence type="predicted"/>
<feature type="transmembrane region" description="Helical" evidence="2">
    <location>
        <begin position="527"/>
        <end position="546"/>
    </location>
</feature>
<dbReference type="EMBL" id="JASZZN010000003">
    <property type="protein sequence ID" value="MDM4014853.1"/>
    <property type="molecule type" value="Genomic_DNA"/>
</dbReference>
<reference evidence="3 4" key="1">
    <citation type="submission" date="2023-06" db="EMBL/GenBank/DDBJ databases">
        <title>Roseiconus lacunae JC819 isolated from Gulf of Mannar region, Tamil Nadu.</title>
        <authorList>
            <person name="Pk S."/>
            <person name="Ch S."/>
            <person name="Ch V.R."/>
        </authorList>
    </citation>
    <scope>NUCLEOTIDE SEQUENCE [LARGE SCALE GENOMIC DNA]</scope>
    <source>
        <strain evidence="3 4">JC819</strain>
    </source>
</reference>
<keyword evidence="2" id="KW-1133">Transmembrane helix</keyword>
<dbReference type="Gene3D" id="3.40.50.880">
    <property type="match status" value="1"/>
</dbReference>
<feature type="compositionally biased region" description="Low complexity" evidence="1">
    <location>
        <begin position="800"/>
        <end position="813"/>
    </location>
</feature>
<evidence type="ECO:0000313" key="3">
    <source>
        <dbReference type="EMBL" id="MDM4014853.1"/>
    </source>
</evidence>
<name>A0ABT7PED8_9BACT</name>
<dbReference type="SUPFAM" id="SSF52317">
    <property type="entry name" value="Class I glutamine amidotransferase-like"/>
    <property type="match status" value="1"/>
</dbReference>
<sequence>MPRHAFFLYLLLTIPLIVGCEGCRRGPSDPGANGEQAAKEAYTVGKLIGYPDDQNSTFGAMKPGHWMSAEQSIRSNQNDSRGELFSQATTVLRDRNMNQVGTLESIKTVRPVVLPRGQMRGFDFRFHVPLPSQNETRRISLSSRMVPRSGGVLDAGGQPFVAMSGSEYFFVVLTSRPARFTRFQTSNWASFKSGTLDMEVQANNYRVVVPKVDGGILPLPETMLDMTSIAAVFWDDVSEDSLTPLQQSALADWVRFGGRLIVNGPAASDAVANTALLALLPLEPTSNIELDGNAAATMLSNHSVNDDLSLAKQRNLLLQESSRVAIDGRLNSGSESIDGTESLVLRKRFGRGAVVQPRFDLTESWLQDWESYDSFVNSVILNRPARAFVVSDFSQAIPGLGDAPTQPEEIFPEDLQLAFVDTSITADAAANTQFRLASRDAILPRVQVDGETKTPGSVFDQQHRIHPLGGIASWNDDSDLMQVLRETLTSQAGIEIPDSSLVVRSLLIYLVILVPVNYIVFRLMNRLEYAWFAVPLIAVIGAVWAARQARLDIGFARSNTELAFVEAHAGYPRAHLTRLMGVYNSLSSRYKLQFRTADGVAMPLIDEANPDTTVQPEFHVSFEEGPALVDFAVASNRMRFVHSEEMVDMGGEIRLESNGLVTNQTDWELLDVIVARRGPDDEIELAVVGTLGPGEAQPPEFRDARRTSISEDLPMGLQQLMSQLTAATAIPQDSTRLICRIDGRIDGLEITPNASQHSAQTVMLVHLEQPPFPRSEPDANLVSAFTRSIKPDDATEAPASTTSDNDPSSSSSN</sequence>
<gene>
    <name evidence="3" type="ORF">QTN89_05380</name>
</gene>
<keyword evidence="2" id="KW-0812">Transmembrane</keyword>
<keyword evidence="2" id="KW-0472">Membrane</keyword>
<evidence type="ECO:0000256" key="2">
    <source>
        <dbReference type="SAM" id="Phobius"/>
    </source>
</evidence>
<comment type="caution">
    <text evidence="3">The sequence shown here is derived from an EMBL/GenBank/DDBJ whole genome shotgun (WGS) entry which is preliminary data.</text>
</comment>
<dbReference type="RefSeq" id="WP_289162476.1">
    <property type="nucleotide sequence ID" value="NZ_JASZZN010000003.1"/>
</dbReference>
<feature type="transmembrane region" description="Helical" evidence="2">
    <location>
        <begin position="501"/>
        <end position="520"/>
    </location>
</feature>
<evidence type="ECO:0000256" key="1">
    <source>
        <dbReference type="SAM" id="MobiDB-lite"/>
    </source>
</evidence>
<dbReference type="InterPro" id="IPR029062">
    <property type="entry name" value="Class_I_gatase-like"/>
</dbReference>
<protein>
    <submittedName>
        <fullName evidence="3">Uncharacterized protein</fullName>
    </submittedName>
</protein>